<gene>
    <name evidence="1" type="ORF">GQ55_9G014700</name>
</gene>
<dbReference type="InterPro" id="IPR010298">
    <property type="entry name" value="YacP-like"/>
</dbReference>
<dbReference type="AlphaFoldDB" id="A0A2T7BYH2"/>
<name>A0A2T7BYH2_9POAL</name>
<dbReference type="Gramene" id="PUZ36138">
    <property type="protein sequence ID" value="PUZ36138"/>
    <property type="gene ID" value="GQ55_9G014700"/>
</dbReference>
<dbReference type="PANTHER" id="PTHR34547">
    <property type="entry name" value="YACP-LIKE NYN DOMAIN PROTEIN"/>
    <property type="match status" value="1"/>
</dbReference>
<keyword evidence="2" id="KW-1185">Reference proteome</keyword>
<dbReference type="OrthoDB" id="513221at2759"/>
<accession>A0A2T7BYH2</accession>
<dbReference type="EMBL" id="CM009757">
    <property type="protein sequence ID" value="PUZ36138.1"/>
    <property type="molecule type" value="Genomic_DNA"/>
</dbReference>
<organism evidence="1 2">
    <name type="scientific">Panicum hallii var. hallii</name>
    <dbReference type="NCBI Taxonomy" id="1504633"/>
    <lineage>
        <taxon>Eukaryota</taxon>
        <taxon>Viridiplantae</taxon>
        <taxon>Streptophyta</taxon>
        <taxon>Embryophyta</taxon>
        <taxon>Tracheophyta</taxon>
        <taxon>Spermatophyta</taxon>
        <taxon>Magnoliopsida</taxon>
        <taxon>Liliopsida</taxon>
        <taxon>Poales</taxon>
        <taxon>Poaceae</taxon>
        <taxon>PACMAD clade</taxon>
        <taxon>Panicoideae</taxon>
        <taxon>Panicodae</taxon>
        <taxon>Paniceae</taxon>
        <taxon>Panicinae</taxon>
        <taxon>Panicum</taxon>
        <taxon>Panicum sect. Panicum</taxon>
    </lineage>
</organism>
<evidence type="ECO:0000313" key="1">
    <source>
        <dbReference type="EMBL" id="PUZ36138.1"/>
    </source>
</evidence>
<evidence type="ECO:0000313" key="2">
    <source>
        <dbReference type="Proteomes" id="UP000244336"/>
    </source>
</evidence>
<dbReference type="PANTHER" id="PTHR34547:SF1">
    <property type="entry name" value="YACP-LIKE NYN DOMAIN PROTEIN"/>
    <property type="match status" value="1"/>
</dbReference>
<dbReference type="Pfam" id="PF05991">
    <property type="entry name" value="NYN_YacP"/>
    <property type="match status" value="1"/>
</dbReference>
<sequence length="190" mass="21395">MNVARQGWSIIRSCFFYLSGVIPFPLDFAQKFSFLDSHANFCTGYFIPFLTMTLAEVKVVVVFDAASSGLCTHKETYKGVDVVYSADLSADSWIEKEVEALVADGCPKVWVVTSDALEQQLAHGEGALIWSSKRLVKEIKESEKELDLELKETRSTSLQGKLLQHKLNPKVVHALKGLRNKLEEQERQKK</sequence>
<dbReference type="Proteomes" id="UP000244336">
    <property type="component" value="Chromosome 9"/>
</dbReference>
<reference evidence="1 2" key="1">
    <citation type="submission" date="2018-04" db="EMBL/GenBank/DDBJ databases">
        <title>WGS assembly of Panicum hallii var. hallii HAL2.</title>
        <authorList>
            <person name="Lovell J."/>
            <person name="Jenkins J."/>
            <person name="Lowry D."/>
            <person name="Mamidi S."/>
            <person name="Sreedasyam A."/>
            <person name="Weng X."/>
            <person name="Barry K."/>
            <person name="Bonette J."/>
            <person name="Campitelli B."/>
            <person name="Daum C."/>
            <person name="Gordon S."/>
            <person name="Gould B."/>
            <person name="Lipzen A."/>
            <person name="MacQueen A."/>
            <person name="Palacio-Mejia J."/>
            <person name="Plott C."/>
            <person name="Shakirov E."/>
            <person name="Shu S."/>
            <person name="Yoshinaga Y."/>
            <person name="Zane M."/>
            <person name="Rokhsar D."/>
            <person name="Grimwood J."/>
            <person name="Schmutz J."/>
            <person name="Juenger T."/>
        </authorList>
    </citation>
    <scope>NUCLEOTIDE SEQUENCE [LARGE SCALE GENOMIC DNA]</scope>
    <source>
        <strain evidence="2">cv. HAL2</strain>
    </source>
</reference>
<proteinExistence type="predicted"/>
<protein>
    <submittedName>
        <fullName evidence="1">Uncharacterized protein</fullName>
    </submittedName>
</protein>